<dbReference type="EMBL" id="FLRE01000018">
    <property type="protein sequence ID" value="SBT31492.1"/>
    <property type="molecule type" value="Genomic_DNA"/>
</dbReference>
<keyword evidence="1" id="KW-0812">Transmembrane</keyword>
<dbReference type="AlphaFoldDB" id="A0A1A8YIW7"/>
<evidence type="ECO:0000313" key="5">
    <source>
        <dbReference type="Proteomes" id="UP000078555"/>
    </source>
</evidence>
<keyword evidence="5" id="KW-1185">Reference proteome</keyword>
<accession>A0A1A8YIW7</accession>
<proteinExistence type="predicted"/>
<evidence type="ECO:0000313" key="4">
    <source>
        <dbReference type="Proteomes" id="UP000078550"/>
    </source>
</evidence>
<evidence type="ECO:0000256" key="1">
    <source>
        <dbReference type="SAM" id="Phobius"/>
    </source>
</evidence>
<dbReference type="Proteomes" id="UP000078550">
    <property type="component" value="Unassembled WGS sequence"/>
</dbReference>
<keyword evidence="1" id="KW-0472">Membrane</keyword>
<gene>
    <name evidence="2" type="ORF">POVWA1_004310</name>
    <name evidence="3" type="ORF">POVWA2_004440</name>
</gene>
<dbReference type="EMBL" id="FLRD01000009">
    <property type="protein sequence ID" value="SBT30866.1"/>
    <property type="molecule type" value="Genomic_DNA"/>
</dbReference>
<dbReference type="Pfam" id="PF23523">
    <property type="entry name" value="Microp_apicomplexa_13"/>
    <property type="match status" value="1"/>
</dbReference>
<feature type="transmembrane region" description="Helical" evidence="1">
    <location>
        <begin position="31"/>
        <end position="51"/>
    </location>
</feature>
<protein>
    <submittedName>
        <fullName evidence="3">Uncharacterized protein</fullName>
    </submittedName>
</protein>
<reference evidence="3" key="1">
    <citation type="submission" date="2016-05" db="EMBL/GenBank/DDBJ databases">
        <authorList>
            <person name="Lavstsen T."/>
            <person name="Jespersen J.S."/>
        </authorList>
    </citation>
    <scope>NUCLEOTIDE SEQUENCE [LARGE SCALE GENOMIC DNA]</scope>
</reference>
<keyword evidence="1" id="KW-1133">Transmembrane helix</keyword>
<evidence type="ECO:0000313" key="3">
    <source>
        <dbReference type="EMBL" id="SBT31492.1"/>
    </source>
</evidence>
<dbReference type="Proteomes" id="UP000078555">
    <property type="component" value="Unassembled WGS sequence"/>
</dbReference>
<name>A0A1A8YIW7_PLAOA</name>
<organism evidence="3 4">
    <name type="scientific">Plasmodium ovale wallikeri</name>
    <dbReference type="NCBI Taxonomy" id="864142"/>
    <lineage>
        <taxon>Eukaryota</taxon>
        <taxon>Sar</taxon>
        <taxon>Alveolata</taxon>
        <taxon>Apicomplexa</taxon>
        <taxon>Aconoidasida</taxon>
        <taxon>Haemosporida</taxon>
        <taxon>Plasmodiidae</taxon>
        <taxon>Plasmodium</taxon>
        <taxon>Plasmodium (Plasmodium)</taxon>
    </lineage>
</organism>
<evidence type="ECO:0000313" key="2">
    <source>
        <dbReference type="EMBL" id="SBT30866.1"/>
    </source>
</evidence>
<sequence>MNTIRNKLAKEIKDFKRTALLKGSPAFRISFTYLTLACLKGLTVGLVWILISEYNNPKSNNLFFKKKEAELFTSEEIEKWNKPYFSKSDHSSVEVDASLPTDHRRRQLLKEIAKEKIGGS</sequence>
<dbReference type="InterPro" id="IPR056352">
    <property type="entry name" value="Microp_apicomplexa_13"/>
</dbReference>
<reference evidence="4 5" key="2">
    <citation type="submission" date="2016-05" db="EMBL/GenBank/DDBJ databases">
        <authorList>
            <person name="Naeem Raeece"/>
        </authorList>
    </citation>
    <scope>NUCLEOTIDE SEQUENCE [LARGE SCALE GENOMIC DNA]</scope>
</reference>